<name>A0AA36BIS3_OCTVU</name>
<accession>A0AA36BIS3</accession>
<proteinExistence type="predicted"/>
<dbReference type="SUPFAM" id="SSF53098">
    <property type="entry name" value="Ribonuclease H-like"/>
    <property type="match status" value="1"/>
</dbReference>
<protein>
    <submittedName>
        <fullName evidence="1">XP_042229523.1uncharacterized protein LOC121871369</fullName>
    </submittedName>
</protein>
<dbReference type="InterPro" id="IPR012337">
    <property type="entry name" value="RNaseH-like_sf"/>
</dbReference>
<evidence type="ECO:0000313" key="2">
    <source>
        <dbReference type="Proteomes" id="UP001162480"/>
    </source>
</evidence>
<dbReference type="PANTHER" id="PTHR47501:SF5">
    <property type="entry name" value="HAT C-TERMINAL DIMERISATION DOMAIN-CONTAINING PROTEIN"/>
    <property type="match status" value="1"/>
</dbReference>
<organism evidence="1 2">
    <name type="scientific">Octopus vulgaris</name>
    <name type="common">Common octopus</name>
    <dbReference type="NCBI Taxonomy" id="6645"/>
    <lineage>
        <taxon>Eukaryota</taxon>
        <taxon>Metazoa</taxon>
        <taxon>Spiralia</taxon>
        <taxon>Lophotrochozoa</taxon>
        <taxon>Mollusca</taxon>
        <taxon>Cephalopoda</taxon>
        <taxon>Coleoidea</taxon>
        <taxon>Octopodiformes</taxon>
        <taxon>Octopoda</taxon>
        <taxon>Incirrata</taxon>
        <taxon>Octopodidae</taxon>
        <taxon>Octopus</taxon>
    </lineage>
</organism>
<dbReference type="EMBL" id="OX597829">
    <property type="protein sequence ID" value="CAI9734396.1"/>
    <property type="molecule type" value="Genomic_DNA"/>
</dbReference>
<keyword evidence="2" id="KW-1185">Reference proteome</keyword>
<dbReference type="Proteomes" id="UP001162480">
    <property type="component" value="Chromosome 16"/>
</dbReference>
<gene>
    <name evidence="1" type="ORF">OCTVUL_1B018907</name>
</gene>
<dbReference type="PANTHER" id="PTHR47501">
    <property type="entry name" value="TRANSPOSASE-RELATED"/>
    <property type="match status" value="1"/>
</dbReference>
<evidence type="ECO:0000313" key="1">
    <source>
        <dbReference type="EMBL" id="CAI9734396.1"/>
    </source>
</evidence>
<reference evidence="1" key="1">
    <citation type="submission" date="2023-08" db="EMBL/GenBank/DDBJ databases">
        <authorList>
            <person name="Alioto T."/>
            <person name="Alioto T."/>
            <person name="Gomez Garrido J."/>
        </authorList>
    </citation>
    <scope>NUCLEOTIDE SEQUENCE</scope>
</reference>
<sequence length="269" mass="30644">MRTKLSAHKSAAHTFNLVASVDADKALDSASFKSAYRKAMSKAQRLRLWNLQSRNTVTTDSILDALKRRLVVLRWNSTYDSVVVLNNLLEKNRENTHWVLRQLKLQTFTDSDVGFLTEYAQVMSNVAKFFDKIYGEDQACFESLLPTVAATIMKLKEAKFKYLLVDAILTGIMKRFGLLLEDLEYQLAAAFHPKFRLFRLEQYNNSQVSRVTNVMETVVETALMETTEEGSSTTSDENEEDVCFSNITQLRESSGHRSLKSKAQSLEKS</sequence>
<dbReference type="AlphaFoldDB" id="A0AA36BIS3"/>